<dbReference type="Pfam" id="PF00339">
    <property type="entry name" value="Arrestin_N"/>
    <property type="match status" value="1"/>
</dbReference>
<dbReference type="PANTHER" id="PTHR11188:SF17">
    <property type="entry name" value="FI21816P1"/>
    <property type="match status" value="1"/>
</dbReference>
<dbReference type="InterPro" id="IPR050357">
    <property type="entry name" value="Arrestin_domain-protein"/>
</dbReference>
<dbReference type="Pfam" id="PF02752">
    <property type="entry name" value="Arrestin_C"/>
    <property type="match status" value="1"/>
</dbReference>
<evidence type="ECO:0000313" key="5">
    <source>
        <dbReference type="EMBL" id="CAF3551347.1"/>
    </source>
</evidence>
<proteinExistence type="inferred from homology"/>
<dbReference type="EMBL" id="CAJOAY010000129">
    <property type="protein sequence ID" value="CAF3551347.1"/>
    <property type="molecule type" value="Genomic_DNA"/>
</dbReference>
<evidence type="ECO:0000313" key="4">
    <source>
        <dbReference type="EMBL" id="CAF1307676.1"/>
    </source>
</evidence>
<dbReference type="EMBL" id="CAJNON010000537">
    <property type="protein sequence ID" value="CAF1307676.1"/>
    <property type="molecule type" value="Genomic_DNA"/>
</dbReference>
<dbReference type="GO" id="GO:0005737">
    <property type="term" value="C:cytoplasm"/>
    <property type="evidence" value="ECO:0007669"/>
    <property type="project" value="TreeGrafter"/>
</dbReference>
<dbReference type="PANTHER" id="PTHR11188">
    <property type="entry name" value="ARRESTIN DOMAIN CONTAINING PROTEIN"/>
    <property type="match status" value="1"/>
</dbReference>
<reference evidence="5" key="1">
    <citation type="submission" date="2021-02" db="EMBL/GenBank/DDBJ databases">
        <authorList>
            <person name="Nowell W R."/>
        </authorList>
    </citation>
    <scope>NUCLEOTIDE SEQUENCE</scope>
</reference>
<protein>
    <recommendedName>
        <fullName evidence="3">Arrestin C-terminal-like domain-containing protein</fullName>
    </recommendedName>
</protein>
<accession>A0A818K6B8</accession>
<dbReference type="OrthoDB" id="7785529at2759"/>
<name>A0A818K6B8_9BILA</name>
<dbReference type="InterPro" id="IPR011021">
    <property type="entry name" value="Arrestin-like_N"/>
</dbReference>
<evidence type="ECO:0000256" key="1">
    <source>
        <dbReference type="ARBA" id="ARBA00005298"/>
    </source>
</evidence>
<dbReference type="InterPro" id="IPR011022">
    <property type="entry name" value="Arrestin_C-like"/>
</dbReference>
<gene>
    <name evidence="5" type="ORF">OKA104_LOCUS4108</name>
    <name evidence="4" type="ORF">VCS650_LOCUS31412</name>
</gene>
<dbReference type="Proteomes" id="UP000663891">
    <property type="component" value="Unassembled WGS sequence"/>
</dbReference>
<sequence length="389" mass="44479">MANVNYYKSPPPTVDDNPIVYESQSCLTNRKRNLLIIVIAIVFIIGVFYATVKAVFSRNSINSNGNKTEDFLLMCRFDNQNKNQYWSGDNVSGTIEFINNDYPDLKLRNINITLVGMFVYTTSSKTGNKGLSKKTKHEVSFFENDLIVKSINNENQLVLPLGNYTWSFSGRLDQPLPPSIEQSKTSTPSIRYFVRVKMVRPEWYKRDFYKEFGIIVRDNSSWPANVTRFEKQSESRRGIQVRVNVPKTVVAAGNKLSFDVVLHNSQNASVHGISATLTQIWEIGQIKTERLKLLDTKLEKFESLSIEKFHKTFELNVPDNIPATFSSYLTSSSTHILVAVHYELTIKVDIDGIFTNINLEVPLIIINAVEKKHDKFCLHPIINLFYCIN</sequence>
<evidence type="ECO:0000256" key="2">
    <source>
        <dbReference type="SAM" id="Phobius"/>
    </source>
</evidence>
<dbReference type="Proteomes" id="UP000663881">
    <property type="component" value="Unassembled WGS sequence"/>
</dbReference>
<comment type="similarity">
    <text evidence="1">Belongs to the arrestin family.</text>
</comment>
<evidence type="ECO:0000313" key="6">
    <source>
        <dbReference type="Proteomes" id="UP000663881"/>
    </source>
</evidence>
<dbReference type="InterPro" id="IPR014752">
    <property type="entry name" value="Arrestin-like_C"/>
</dbReference>
<feature type="domain" description="Arrestin C-terminal-like" evidence="3">
    <location>
        <begin position="235"/>
        <end position="368"/>
    </location>
</feature>
<organism evidence="5 6">
    <name type="scientific">Adineta steineri</name>
    <dbReference type="NCBI Taxonomy" id="433720"/>
    <lineage>
        <taxon>Eukaryota</taxon>
        <taxon>Metazoa</taxon>
        <taxon>Spiralia</taxon>
        <taxon>Gnathifera</taxon>
        <taxon>Rotifera</taxon>
        <taxon>Eurotatoria</taxon>
        <taxon>Bdelloidea</taxon>
        <taxon>Adinetida</taxon>
        <taxon>Adinetidae</taxon>
        <taxon>Adineta</taxon>
    </lineage>
</organism>
<keyword evidence="2" id="KW-1133">Transmembrane helix</keyword>
<dbReference type="SMART" id="SM01017">
    <property type="entry name" value="Arrestin_C"/>
    <property type="match status" value="1"/>
</dbReference>
<keyword evidence="2" id="KW-0812">Transmembrane</keyword>
<dbReference type="SUPFAM" id="SSF81296">
    <property type="entry name" value="E set domains"/>
    <property type="match status" value="2"/>
</dbReference>
<dbReference type="InterPro" id="IPR014756">
    <property type="entry name" value="Ig_E-set"/>
</dbReference>
<comment type="caution">
    <text evidence="5">The sequence shown here is derived from an EMBL/GenBank/DDBJ whole genome shotgun (WGS) entry which is preliminary data.</text>
</comment>
<keyword evidence="2" id="KW-0472">Membrane</keyword>
<dbReference type="Gene3D" id="2.60.40.640">
    <property type="match status" value="2"/>
</dbReference>
<dbReference type="AlphaFoldDB" id="A0A818K6B8"/>
<evidence type="ECO:0000259" key="3">
    <source>
        <dbReference type="SMART" id="SM01017"/>
    </source>
</evidence>
<feature type="transmembrane region" description="Helical" evidence="2">
    <location>
        <begin position="34"/>
        <end position="52"/>
    </location>
</feature>
<dbReference type="GO" id="GO:0015031">
    <property type="term" value="P:protein transport"/>
    <property type="evidence" value="ECO:0007669"/>
    <property type="project" value="TreeGrafter"/>
</dbReference>